<protein>
    <submittedName>
        <fullName evidence="2">Uncharacterized protein</fullName>
    </submittedName>
</protein>
<evidence type="ECO:0000313" key="1">
    <source>
        <dbReference type="Proteomes" id="UP000095284"/>
    </source>
</evidence>
<reference evidence="2" key="1">
    <citation type="submission" date="2016-11" db="UniProtKB">
        <authorList>
            <consortium name="WormBaseParasite"/>
        </authorList>
    </citation>
    <scope>IDENTIFICATION</scope>
</reference>
<evidence type="ECO:0000313" key="2">
    <source>
        <dbReference type="WBParaSite" id="BXY_1057900.1"/>
    </source>
</evidence>
<sequence>MFLAGDGEESERVRDHHKKEVVPCLRDRREEREELALADIPPPSTGNVSHCSRPTIAINHCQIPPSSKFDPVFGDLRHGNVVIAGIQSHGVSLKGVRTGVCDEFSDTAMGFPMVRRSHVVIAYCCCYCRRRRTY</sequence>
<proteinExistence type="predicted"/>
<name>A0A1I7SC28_BURXY</name>
<accession>A0A1I7SC28</accession>
<organism evidence="1 2">
    <name type="scientific">Bursaphelenchus xylophilus</name>
    <name type="common">Pinewood nematode worm</name>
    <name type="synonym">Aphelenchoides xylophilus</name>
    <dbReference type="NCBI Taxonomy" id="6326"/>
    <lineage>
        <taxon>Eukaryota</taxon>
        <taxon>Metazoa</taxon>
        <taxon>Ecdysozoa</taxon>
        <taxon>Nematoda</taxon>
        <taxon>Chromadorea</taxon>
        <taxon>Rhabditida</taxon>
        <taxon>Tylenchina</taxon>
        <taxon>Tylenchomorpha</taxon>
        <taxon>Aphelenchoidea</taxon>
        <taxon>Aphelenchoididae</taxon>
        <taxon>Bursaphelenchus</taxon>
    </lineage>
</organism>
<dbReference type="WBParaSite" id="BXY_1057900.1">
    <property type="protein sequence ID" value="BXY_1057900.1"/>
    <property type="gene ID" value="BXY_1057900"/>
</dbReference>
<dbReference type="Proteomes" id="UP000095284">
    <property type="component" value="Unplaced"/>
</dbReference>
<dbReference type="AlphaFoldDB" id="A0A1I7SC28"/>